<protein>
    <submittedName>
        <fullName evidence="2">Uncharacterized protein</fullName>
    </submittedName>
</protein>
<organism evidence="2 3">
    <name type="scientific">Trichodelitschia bisporula</name>
    <dbReference type="NCBI Taxonomy" id="703511"/>
    <lineage>
        <taxon>Eukaryota</taxon>
        <taxon>Fungi</taxon>
        <taxon>Dikarya</taxon>
        <taxon>Ascomycota</taxon>
        <taxon>Pezizomycotina</taxon>
        <taxon>Dothideomycetes</taxon>
        <taxon>Dothideomycetes incertae sedis</taxon>
        <taxon>Phaeotrichales</taxon>
        <taxon>Phaeotrichaceae</taxon>
        <taxon>Trichodelitschia</taxon>
    </lineage>
</organism>
<dbReference type="AlphaFoldDB" id="A0A6G1HZM9"/>
<evidence type="ECO:0000313" key="3">
    <source>
        <dbReference type="Proteomes" id="UP000799640"/>
    </source>
</evidence>
<reference evidence="2" key="1">
    <citation type="journal article" date="2020" name="Stud. Mycol.">
        <title>101 Dothideomycetes genomes: a test case for predicting lifestyles and emergence of pathogens.</title>
        <authorList>
            <person name="Haridas S."/>
            <person name="Albert R."/>
            <person name="Binder M."/>
            <person name="Bloem J."/>
            <person name="Labutti K."/>
            <person name="Salamov A."/>
            <person name="Andreopoulos B."/>
            <person name="Baker S."/>
            <person name="Barry K."/>
            <person name="Bills G."/>
            <person name="Bluhm B."/>
            <person name="Cannon C."/>
            <person name="Castanera R."/>
            <person name="Culley D."/>
            <person name="Daum C."/>
            <person name="Ezra D."/>
            <person name="Gonzalez J."/>
            <person name="Henrissat B."/>
            <person name="Kuo A."/>
            <person name="Liang C."/>
            <person name="Lipzen A."/>
            <person name="Lutzoni F."/>
            <person name="Magnuson J."/>
            <person name="Mondo S."/>
            <person name="Nolan M."/>
            <person name="Ohm R."/>
            <person name="Pangilinan J."/>
            <person name="Park H.-J."/>
            <person name="Ramirez L."/>
            <person name="Alfaro M."/>
            <person name="Sun H."/>
            <person name="Tritt A."/>
            <person name="Yoshinaga Y."/>
            <person name="Zwiers L.-H."/>
            <person name="Turgeon B."/>
            <person name="Goodwin S."/>
            <person name="Spatafora J."/>
            <person name="Crous P."/>
            <person name="Grigoriev I."/>
        </authorList>
    </citation>
    <scope>NUCLEOTIDE SEQUENCE</scope>
    <source>
        <strain evidence="2">CBS 262.69</strain>
    </source>
</reference>
<feature type="compositionally biased region" description="Polar residues" evidence="1">
    <location>
        <begin position="150"/>
        <end position="162"/>
    </location>
</feature>
<evidence type="ECO:0000256" key="1">
    <source>
        <dbReference type="SAM" id="MobiDB-lite"/>
    </source>
</evidence>
<feature type="region of interest" description="Disordered" evidence="1">
    <location>
        <begin position="57"/>
        <end position="86"/>
    </location>
</feature>
<proteinExistence type="predicted"/>
<feature type="region of interest" description="Disordered" evidence="1">
    <location>
        <begin position="147"/>
        <end position="168"/>
    </location>
</feature>
<gene>
    <name evidence="2" type="ORF">EJ06DRAFT_384802</name>
</gene>
<keyword evidence="3" id="KW-1185">Reference proteome</keyword>
<evidence type="ECO:0000313" key="2">
    <source>
        <dbReference type="EMBL" id="KAF2401279.1"/>
    </source>
</evidence>
<dbReference type="Proteomes" id="UP000799640">
    <property type="component" value="Unassembled WGS sequence"/>
</dbReference>
<sequence>MTSGRLPPAVASRISLELLESCCLRLGAFFHRLMASQPPSQVWRTLSSAFHVLPPPWDTPARDVRGPNRSARAAPPQKTASHTPVESVTQCAASVSEWNGWRFIQGEWPVGMPKRVEWKERRRPSGGGKRPVSAGLVCLLPPPAPLLSPSTRGTADLSSVSGAPSPHVPNVNLTSCDPYAVCGPRASAASSPRLLPEELSR</sequence>
<dbReference type="EMBL" id="ML996693">
    <property type="protein sequence ID" value="KAF2401279.1"/>
    <property type="molecule type" value="Genomic_DNA"/>
</dbReference>
<name>A0A6G1HZM9_9PEZI</name>
<accession>A0A6G1HZM9</accession>